<evidence type="ECO:0000313" key="3">
    <source>
        <dbReference type="Proteomes" id="UP001492380"/>
    </source>
</evidence>
<evidence type="ECO:0000313" key="2">
    <source>
        <dbReference type="EMBL" id="KAK8227299.1"/>
    </source>
</evidence>
<proteinExistence type="predicted"/>
<dbReference type="Proteomes" id="UP001492380">
    <property type="component" value="Unassembled WGS sequence"/>
</dbReference>
<reference evidence="2 3" key="1">
    <citation type="submission" date="2024-04" db="EMBL/GenBank/DDBJ databases">
        <title>Phyllosticta paracitricarpa is synonymous to the EU quarantine fungus P. citricarpa based on phylogenomic analyses.</title>
        <authorList>
            <consortium name="Lawrence Berkeley National Laboratory"/>
            <person name="Van Ingen-Buijs V.A."/>
            <person name="Van Westerhoven A.C."/>
            <person name="Haridas S."/>
            <person name="Skiadas P."/>
            <person name="Martin F."/>
            <person name="Groenewald J.Z."/>
            <person name="Crous P.W."/>
            <person name="Seidl M.F."/>
        </authorList>
    </citation>
    <scope>NUCLEOTIDE SEQUENCE [LARGE SCALE GENOMIC DNA]</scope>
    <source>
        <strain evidence="2 3">CBS 123374</strain>
    </source>
</reference>
<evidence type="ECO:0000256" key="1">
    <source>
        <dbReference type="SAM" id="MobiDB-lite"/>
    </source>
</evidence>
<feature type="region of interest" description="Disordered" evidence="1">
    <location>
        <begin position="57"/>
        <end position="102"/>
    </location>
</feature>
<feature type="compositionally biased region" description="Polar residues" evidence="1">
    <location>
        <begin position="133"/>
        <end position="142"/>
    </location>
</feature>
<feature type="compositionally biased region" description="Polar residues" evidence="1">
    <location>
        <begin position="90"/>
        <end position="101"/>
    </location>
</feature>
<feature type="compositionally biased region" description="Basic and acidic residues" evidence="1">
    <location>
        <begin position="67"/>
        <end position="88"/>
    </location>
</feature>
<feature type="region of interest" description="Disordered" evidence="1">
    <location>
        <begin position="193"/>
        <end position="252"/>
    </location>
</feature>
<dbReference type="EMBL" id="JBBWRZ010000010">
    <property type="protein sequence ID" value="KAK8227299.1"/>
    <property type="molecule type" value="Genomic_DNA"/>
</dbReference>
<keyword evidence="3" id="KW-1185">Reference proteome</keyword>
<name>A0ABR1YER8_9PEZI</name>
<sequence length="252" mass="26364">MLGSLELPSSGLNGNMQSNYAAKLSVNITEPPASPKTLAGSKIPPFGRLYMKGCQDPNYSLSYLPEPQERQPDFTMNDENRKPRHDSQDVADSQSAGQNGKVSPVVEARLICQDGLMPTAENVIRSALSATGLYSGQKTSSETPDKRSPKDAAKVAGAQIAETTTAAAETVSNAAKEVGAAVSDSAHKATENLEKEDDSLGPYGNPGTCFPSDIDPLAGAIHTGLDLRQDENGGGENSGSNNPNGSERGKSE</sequence>
<gene>
    <name evidence="2" type="ORF">HDK90DRAFT_469099</name>
</gene>
<accession>A0ABR1YER8</accession>
<feature type="compositionally biased region" description="Basic and acidic residues" evidence="1">
    <location>
        <begin position="143"/>
        <end position="152"/>
    </location>
</feature>
<protein>
    <submittedName>
        <fullName evidence="2">Uncharacterized protein</fullName>
    </submittedName>
</protein>
<organism evidence="2 3">
    <name type="scientific">Phyllosticta capitalensis</name>
    <dbReference type="NCBI Taxonomy" id="121624"/>
    <lineage>
        <taxon>Eukaryota</taxon>
        <taxon>Fungi</taxon>
        <taxon>Dikarya</taxon>
        <taxon>Ascomycota</taxon>
        <taxon>Pezizomycotina</taxon>
        <taxon>Dothideomycetes</taxon>
        <taxon>Dothideomycetes incertae sedis</taxon>
        <taxon>Botryosphaeriales</taxon>
        <taxon>Phyllostictaceae</taxon>
        <taxon>Phyllosticta</taxon>
    </lineage>
</organism>
<comment type="caution">
    <text evidence="2">The sequence shown here is derived from an EMBL/GenBank/DDBJ whole genome shotgun (WGS) entry which is preliminary data.</text>
</comment>
<feature type="region of interest" description="Disordered" evidence="1">
    <location>
        <begin position="133"/>
        <end position="152"/>
    </location>
</feature>